<dbReference type="InterPro" id="IPR001810">
    <property type="entry name" value="F-box_dom"/>
</dbReference>
<sequence length="390" mass="44038">MVQLPDELVREILLRVPPDDPACLLRAAVVCKSWRRMLADPDFRRRHRELHPTPHVAGFLRIIRNAIPYMSRFESIDPTFHRPAARDLPGWLALDCRHGRALFAAPAPGGSYPVALDFIVWNPLTDERRRLPRPSPGPTAPPAGRFTVTDRRHFNAAVLCAATAEGCDHRGCHRGPFRVVFLFSTSTHTYARVYSSEMDDWSNLTAGIPCHNLFLVDNMPSPSVLVRDTLYFRGHDNYDAFEYQVTTHCLSMIRRPASSSLMALADGEFHFTTLFEGPLRLCACTKEKASTGTVLWVQGRTFNLETLLPKDTRTPWFNVTGSVEGADIIFVIVFKYAHHRGDVYMVHLNSGKIKKVFEGYSYVFPYTSFCIPVIDDAYTGEEPREGVPNA</sequence>
<dbReference type="InterPro" id="IPR036047">
    <property type="entry name" value="F-box-like_dom_sf"/>
</dbReference>
<dbReference type="InParanoid" id="A0A1Z5R1P0"/>
<name>A0A1Z5R1P0_SORBI</name>
<dbReference type="KEGG" id="sbi:8068169"/>
<feature type="domain" description="F-box" evidence="1">
    <location>
        <begin position="1"/>
        <end position="47"/>
    </location>
</feature>
<reference evidence="3" key="2">
    <citation type="journal article" date="2018" name="Plant J.">
        <title>The Sorghum bicolor reference genome: improved assembly, gene annotations, a transcriptome atlas, and signatures of genome organization.</title>
        <authorList>
            <person name="McCormick R.F."/>
            <person name="Truong S.K."/>
            <person name="Sreedasyam A."/>
            <person name="Jenkins J."/>
            <person name="Shu S."/>
            <person name="Sims D."/>
            <person name="Kennedy M."/>
            <person name="Amirebrahimi M."/>
            <person name="Weers B.D."/>
            <person name="McKinley B."/>
            <person name="Mattison A."/>
            <person name="Morishige D.T."/>
            <person name="Grimwood J."/>
            <person name="Schmutz J."/>
            <person name="Mullet J.E."/>
        </authorList>
    </citation>
    <scope>NUCLEOTIDE SEQUENCE [LARGE SCALE GENOMIC DNA]</scope>
    <source>
        <strain evidence="3">cv. BTx623</strain>
    </source>
</reference>
<dbReference type="AlphaFoldDB" id="A0A1Z5R1P0"/>
<evidence type="ECO:0000313" key="2">
    <source>
        <dbReference type="EMBL" id="OQU77331.1"/>
    </source>
</evidence>
<dbReference type="Gramene" id="OQU77331">
    <property type="protein sequence ID" value="OQU77331"/>
    <property type="gene ID" value="SORBI_3009G028901"/>
</dbReference>
<dbReference type="PANTHER" id="PTHR32133">
    <property type="entry name" value="OS07G0120400 PROTEIN"/>
    <property type="match status" value="1"/>
</dbReference>
<dbReference type="eggNOG" id="ENOG502R4YY">
    <property type="taxonomic scope" value="Eukaryota"/>
</dbReference>
<accession>A0A1Z5R1P0</accession>
<dbReference type="Proteomes" id="UP000000768">
    <property type="component" value="Chromosome 9"/>
</dbReference>
<protein>
    <recommendedName>
        <fullName evidence="1">F-box domain-containing protein</fullName>
    </recommendedName>
</protein>
<organism evidence="2 3">
    <name type="scientific">Sorghum bicolor</name>
    <name type="common">Sorghum</name>
    <name type="synonym">Sorghum vulgare</name>
    <dbReference type="NCBI Taxonomy" id="4558"/>
    <lineage>
        <taxon>Eukaryota</taxon>
        <taxon>Viridiplantae</taxon>
        <taxon>Streptophyta</taxon>
        <taxon>Embryophyta</taxon>
        <taxon>Tracheophyta</taxon>
        <taxon>Spermatophyta</taxon>
        <taxon>Magnoliopsida</taxon>
        <taxon>Liliopsida</taxon>
        <taxon>Poales</taxon>
        <taxon>Poaceae</taxon>
        <taxon>PACMAD clade</taxon>
        <taxon>Panicoideae</taxon>
        <taxon>Andropogonodae</taxon>
        <taxon>Andropogoneae</taxon>
        <taxon>Sorghinae</taxon>
        <taxon>Sorghum</taxon>
    </lineage>
</organism>
<dbReference type="PANTHER" id="PTHR32133:SF392">
    <property type="entry name" value="F-BOX DOMAIN-CONTAINING PROTEIN"/>
    <property type="match status" value="1"/>
</dbReference>
<evidence type="ECO:0000313" key="3">
    <source>
        <dbReference type="Proteomes" id="UP000000768"/>
    </source>
</evidence>
<reference evidence="2 3" key="1">
    <citation type="journal article" date="2009" name="Nature">
        <title>The Sorghum bicolor genome and the diversification of grasses.</title>
        <authorList>
            <person name="Paterson A.H."/>
            <person name="Bowers J.E."/>
            <person name="Bruggmann R."/>
            <person name="Dubchak I."/>
            <person name="Grimwood J."/>
            <person name="Gundlach H."/>
            <person name="Haberer G."/>
            <person name="Hellsten U."/>
            <person name="Mitros T."/>
            <person name="Poliakov A."/>
            <person name="Schmutz J."/>
            <person name="Spannagl M."/>
            <person name="Tang H."/>
            <person name="Wang X."/>
            <person name="Wicker T."/>
            <person name="Bharti A.K."/>
            <person name="Chapman J."/>
            <person name="Feltus F.A."/>
            <person name="Gowik U."/>
            <person name="Grigoriev I.V."/>
            <person name="Lyons E."/>
            <person name="Maher C.A."/>
            <person name="Martis M."/>
            <person name="Narechania A."/>
            <person name="Otillar R.P."/>
            <person name="Penning B.W."/>
            <person name="Salamov A.A."/>
            <person name="Wang Y."/>
            <person name="Zhang L."/>
            <person name="Carpita N.C."/>
            <person name="Freeling M."/>
            <person name="Gingle A.R."/>
            <person name="Hash C.T."/>
            <person name="Keller B."/>
            <person name="Klein P."/>
            <person name="Kresovich S."/>
            <person name="McCann M.C."/>
            <person name="Ming R."/>
            <person name="Peterson D.G."/>
            <person name="Mehboob-ur-Rahman"/>
            <person name="Ware D."/>
            <person name="Westhoff P."/>
            <person name="Mayer K.F."/>
            <person name="Messing J."/>
            <person name="Rokhsar D.S."/>
        </authorList>
    </citation>
    <scope>NUCLEOTIDE SEQUENCE [LARGE SCALE GENOMIC DNA]</scope>
    <source>
        <strain evidence="3">cv. BTx623</strain>
    </source>
</reference>
<dbReference type="SUPFAM" id="SSF81383">
    <property type="entry name" value="F-box domain"/>
    <property type="match status" value="1"/>
</dbReference>
<dbReference type="PROSITE" id="PS50181">
    <property type="entry name" value="FBOX"/>
    <property type="match status" value="1"/>
</dbReference>
<evidence type="ECO:0000259" key="1">
    <source>
        <dbReference type="PROSITE" id="PS50181"/>
    </source>
</evidence>
<dbReference type="OMA" id="DHRGCHR"/>
<dbReference type="OrthoDB" id="588921at2759"/>
<dbReference type="EMBL" id="CM000768">
    <property type="protein sequence ID" value="OQU77331.1"/>
    <property type="molecule type" value="Genomic_DNA"/>
</dbReference>
<keyword evidence="3" id="KW-1185">Reference proteome</keyword>
<dbReference type="Gene3D" id="1.20.1280.50">
    <property type="match status" value="1"/>
</dbReference>
<proteinExistence type="predicted"/>
<dbReference type="Pfam" id="PF00646">
    <property type="entry name" value="F-box"/>
    <property type="match status" value="1"/>
</dbReference>
<gene>
    <name evidence="2" type="ORF">SORBI_3009G028901</name>
</gene>
<dbReference type="CDD" id="cd22157">
    <property type="entry name" value="F-box_AtFBW1-like"/>
    <property type="match status" value="1"/>
</dbReference>
<dbReference type="SMART" id="SM00256">
    <property type="entry name" value="FBOX"/>
    <property type="match status" value="1"/>
</dbReference>